<evidence type="ECO:0000313" key="2">
    <source>
        <dbReference type="EMBL" id="KAF2205037.1"/>
    </source>
</evidence>
<dbReference type="Proteomes" id="UP000799536">
    <property type="component" value="Unassembled WGS sequence"/>
</dbReference>
<keyword evidence="3" id="KW-1185">Reference proteome</keyword>
<organism evidence="2 3">
    <name type="scientific">Delitschia confertaspora ATCC 74209</name>
    <dbReference type="NCBI Taxonomy" id="1513339"/>
    <lineage>
        <taxon>Eukaryota</taxon>
        <taxon>Fungi</taxon>
        <taxon>Dikarya</taxon>
        <taxon>Ascomycota</taxon>
        <taxon>Pezizomycotina</taxon>
        <taxon>Dothideomycetes</taxon>
        <taxon>Pleosporomycetidae</taxon>
        <taxon>Pleosporales</taxon>
        <taxon>Delitschiaceae</taxon>
        <taxon>Delitschia</taxon>
    </lineage>
</organism>
<proteinExistence type="predicted"/>
<gene>
    <name evidence="2" type="ORF">GQ43DRAFT_437370</name>
</gene>
<dbReference type="EMBL" id="ML993863">
    <property type="protein sequence ID" value="KAF2205037.1"/>
    <property type="molecule type" value="Genomic_DNA"/>
</dbReference>
<dbReference type="AlphaFoldDB" id="A0A9P4JTI5"/>
<reference evidence="2" key="1">
    <citation type="journal article" date="2020" name="Stud. Mycol.">
        <title>101 Dothideomycetes genomes: a test case for predicting lifestyles and emergence of pathogens.</title>
        <authorList>
            <person name="Haridas S."/>
            <person name="Albert R."/>
            <person name="Binder M."/>
            <person name="Bloem J."/>
            <person name="Labutti K."/>
            <person name="Salamov A."/>
            <person name="Andreopoulos B."/>
            <person name="Baker S."/>
            <person name="Barry K."/>
            <person name="Bills G."/>
            <person name="Bluhm B."/>
            <person name="Cannon C."/>
            <person name="Castanera R."/>
            <person name="Culley D."/>
            <person name="Daum C."/>
            <person name="Ezra D."/>
            <person name="Gonzalez J."/>
            <person name="Henrissat B."/>
            <person name="Kuo A."/>
            <person name="Liang C."/>
            <person name="Lipzen A."/>
            <person name="Lutzoni F."/>
            <person name="Magnuson J."/>
            <person name="Mondo S."/>
            <person name="Nolan M."/>
            <person name="Ohm R."/>
            <person name="Pangilinan J."/>
            <person name="Park H.-J."/>
            <person name="Ramirez L."/>
            <person name="Alfaro M."/>
            <person name="Sun H."/>
            <person name="Tritt A."/>
            <person name="Yoshinaga Y."/>
            <person name="Zwiers L.-H."/>
            <person name="Turgeon B."/>
            <person name="Goodwin S."/>
            <person name="Spatafora J."/>
            <person name="Crous P."/>
            <person name="Grigoriev I."/>
        </authorList>
    </citation>
    <scope>NUCLEOTIDE SEQUENCE</scope>
    <source>
        <strain evidence="2">ATCC 74209</strain>
    </source>
</reference>
<evidence type="ECO:0000256" key="1">
    <source>
        <dbReference type="SAM" id="MobiDB-lite"/>
    </source>
</evidence>
<accession>A0A9P4JTI5</accession>
<feature type="region of interest" description="Disordered" evidence="1">
    <location>
        <begin position="1"/>
        <end position="23"/>
    </location>
</feature>
<evidence type="ECO:0000313" key="3">
    <source>
        <dbReference type="Proteomes" id="UP000799536"/>
    </source>
</evidence>
<sequence>MVPPSPPTHGIGRAFRRTHPQRYPCPSPPFIDRILELRHHASCSRVPAQSSA</sequence>
<name>A0A9P4JTI5_9PLEO</name>
<protein>
    <submittedName>
        <fullName evidence="2">Uncharacterized protein</fullName>
    </submittedName>
</protein>
<comment type="caution">
    <text evidence="2">The sequence shown here is derived from an EMBL/GenBank/DDBJ whole genome shotgun (WGS) entry which is preliminary data.</text>
</comment>